<dbReference type="Gene3D" id="3.30.1150.10">
    <property type="match status" value="1"/>
</dbReference>
<comment type="subcellular location">
    <subcellularLocation>
        <location evidence="1">Cell inner membrane</location>
        <topology evidence="1">Single-pass membrane protein</topology>
        <orientation evidence="1">Periplasmic side</orientation>
    </subcellularLocation>
</comment>
<dbReference type="AlphaFoldDB" id="A0A1I7I009"/>
<accession>A0A1I7I009</accession>
<dbReference type="GO" id="GO:0015031">
    <property type="term" value="P:protein transport"/>
    <property type="evidence" value="ECO:0007669"/>
    <property type="project" value="UniProtKB-KW"/>
</dbReference>
<protein>
    <submittedName>
        <fullName evidence="12">Protein TonB</fullName>
    </submittedName>
</protein>
<keyword evidence="13" id="KW-1185">Reference proteome</keyword>
<dbReference type="PANTHER" id="PTHR33446:SF2">
    <property type="entry name" value="PROTEIN TONB"/>
    <property type="match status" value="1"/>
</dbReference>
<dbReference type="GO" id="GO:0031992">
    <property type="term" value="F:energy transducer activity"/>
    <property type="evidence" value="ECO:0007669"/>
    <property type="project" value="TreeGrafter"/>
</dbReference>
<evidence type="ECO:0000256" key="5">
    <source>
        <dbReference type="ARBA" id="ARBA00022519"/>
    </source>
</evidence>
<feature type="domain" description="TonB C-terminal" evidence="11">
    <location>
        <begin position="185"/>
        <end position="274"/>
    </location>
</feature>
<evidence type="ECO:0000256" key="9">
    <source>
        <dbReference type="ARBA" id="ARBA00023136"/>
    </source>
</evidence>
<reference evidence="13" key="1">
    <citation type="submission" date="2016-10" db="EMBL/GenBank/DDBJ databases">
        <authorList>
            <person name="Varghese N."/>
        </authorList>
    </citation>
    <scope>NUCLEOTIDE SEQUENCE [LARGE SCALE GENOMIC DNA]</scope>
    <source>
        <strain evidence="13">DSM 18820</strain>
    </source>
</reference>
<name>A0A1I7I009_9BACT</name>
<dbReference type="PROSITE" id="PS52015">
    <property type="entry name" value="TONB_CTD"/>
    <property type="match status" value="1"/>
</dbReference>
<dbReference type="Gene3D" id="2.20.110.10">
    <property type="entry name" value="Histone H3 K4-specific methyltransferase SET7/9 N-terminal domain"/>
    <property type="match status" value="1"/>
</dbReference>
<keyword evidence="6" id="KW-0812">Transmembrane</keyword>
<evidence type="ECO:0000256" key="7">
    <source>
        <dbReference type="ARBA" id="ARBA00022927"/>
    </source>
</evidence>
<evidence type="ECO:0000256" key="8">
    <source>
        <dbReference type="ARBA" id="ARBA00022989"/>
    </source>
</evidence>
<dbReference type="NCBIfam" id="TIGR01352">
    <property type="entry name" value="tonB_Cterm"/>
    <property type="match status" value="1"/>
</dbReference>
<dbReference type="PANTHER" id="PTHR33446">
    <property type="entry name" value="PROTEIN TONB-RELATED"/>
    <property type="match status" value="1"/>
</dbReference>
<keyword evidence="3" id="KW-0813">Transport</keyword>
<dbReference type="InterPro" id="IPR006260">
    <property type="entry name" value="TonB/TolA_C"/>
</dbReference>
<dbReference type="GO" id="GO:0055085">
    <property type="term" value="P:transmembrane transport"/>
    <property type="evidence" value="ECO:0007669"/>
    <property type="project" value="InterPro"/>
</dbReference>
<dbReference type="Pfam" id="PF07661">
    <property type="entry name" value="MORN_2"/>
    <property type="match status" value="2"/>
</dbReference>
<dbReference type="SUPFAM" id="SSF82185">
    <property type="entry name" value="Histone H3 K4-specific methyltransferase SET7/9 N-terminal domain"/>
    <property type="match status" value="1"/>
</dbReference>
<evidence type="ECO:0000256" key="2">
    <source>
        <dbReference type="ARBA" id="ARBA00006555"/>
    </source>
</evidence>
<keyword evidence="9" id="KW-0472">Membrane</keyword>
<keyword evidence="4" id="KW-1003">Cell membrane</keyword>
<evidence type="ECO:0000256" key="3">
    <source>
        <dbReference type="ARBA" id="ARBA00022448"/>
    </source>
</evidence>
<dbReference type="EMBL" id="FPCA01000002">
    <property type="protein sequence ID" value="SFU66279.1"/>
    <property type="molecule type" value="Genomic_DNA"/>
</dbReference>
<dbReference type="Proteomes" id="UP000182491">
    <property type="component" value="Unassembled WGS sequence"/>
</dbReference>
<feature type="signal peptide" evidence="10">
    <location>
        <begin position="1"/>
        <end position="22"/>
    </location>
</feature>
<evidence type="ECO:0000313" key="13">
    <source>
        <dbReference type="Proteomes" id="UP000182491"/>
    </source>
</evidence>
<keyword evidence="8" id="KW-1133">Transmembrane helix</keyword>
<comment type="similarity">
    <text evidence="2">Belongs to the TonB family.</text>
</comment>
<dbReference type="STRING" id="388950.GCA_001611675_01734"/>
<gene>
    <name evidence="12" type="ORF">SAMN04487941_1809</name>
</gene>
<keyword evidence="5" id="KW-0997">Cell inner membrane</keyword>
<evidence type="ECO:0000256" key="10">
    <source>
        <dbReference type="SAM" id="SignalP"/>
    </source>
</evidence>
<proteinExistence type="inferred from homology"/>
<keyword evidence="7" id="KW-0653">Protein transport</keyword>
<dbReference type="GO" id="GO:0098797">
    <property type="term" value="C:plasma membrane protein complex"/>
    <property type="evidence" value="ECO:0007669"/>
    <property type="project" value="TreeGrafter"/>
</dbReference>
<evidence type="ECO:0000256" key="6">
    <source>
        <dbReference type="ARBA" id="ARBA00022692"/>
    </source>
</evidence>
<dbReference type="Pfam" id="PF03544">
    <property type="entry name" value="TonB_C"/>
    <property type="match status" value="1"/>
</dbReference>
<dbReference type="OrthoDB" id="9812355at2"/>
<dbReference type="InterPro" id="IPR051045">
    <property type="entry name" value="TonB-dependent_transducer"/>
</dbReference>
<keyword evidence="10" id="KW-0732">Signal</keyword>
<dbReference type="RefSeq" id="WP_139237142.1">
    <property type="nucleotide sequence ID" value="NZ_BMXC01000002.1"/>
</dbReference>
<evidence type="ECO:0000256" key="1">
    <source>
        <dbReference type="ARBA" id="ARBA00004383"/>
    </source>
</evidence>
<organism evidence="12 13">
    <name type="scientific">Pontibacter akesuensis</name>
    <dbReference type="NCBI Taxonomy" id="388950"/>
    <lineage>
        <taxon>Bacteria</taxon>
        <taxon>Pseudomonadati</taxon>
        <taxon>Bacteroidota</taxon>
        <taxon>Cytophagia</taxon>
        <taxon>Cytophagales</taxon>
        <taxon>Hymenobacteraceae</taxon>
        <taxon>Pontibacter</taxon>
    </lineage>
</organism>
<evidence type="ECO:0000313" key="12">
    <source>
        <dbReference type="EMBL" id="SFU66279.1"/>
    </source>
</evidence>
<dbReference type="InterPro" id="IPR011652">
    <property type="entry name" value="MORN_2"/>
</dbReference>
<sequence length="274" mass="30690">MKKVVLGLMIALGVGVLGTAEAQQQVRYFSRSGVKQVTAEEAYFFEVTKEDASGGGTKTRYQVQDSTKVSQHTYSDLDGGKYKSGILDGPRYEWYPNGNLKEEGLYSNNKLNGTYKAWYESGELRYSKKYKDNQPHDSLTAYYKAGNVRRVEVYEGGKMTSGKVYDEAGKEVKYIPMEQIPLFPGGEHAMLRWLGSNIKYPKSMRKARLAGLVVIAFTVDEEGNLSNIELLKGIHPDGDAEALRVIKSMPTWNPGLLEGEPVTVRYTLPIRYSI</sequence>
<dbReference type="SUPFAM" id="SSF74653">
    <property type="entry name" value="TolA/TonB C-terminal domain"/>
    <property type="match status" value="1"/>
</dbReference>
<feature type="chain" id="PRO_5010311677" evidence="10">
    <location>
        <begin position="23"/>
        <end position="274"/>
    </location>
</feature>
<dbReference type="InterPro" id="IPR037682">
    <property type="entry name" value="TonB_C"/>
</dbReference>
<evidence type="ECO:0000259" key="11">
    <source>
        <dbReference type="PROSITE" id="PS52015"/>
    </source>
</evidence>
<evidence type="ECO:0000256" key="4">
    <source>
        <dbReference type="ARBA" id="ARBA00022475"/>
    </source>
</evidence>